<keyword evidence="1" id="KW-0472">Membrane</keyword>
<feature type="transmembrane region" description="Helical" evidence="1">
    <location>
        <begin position="1183"/>
        <end position="1204"/>
    </location>
</feature>
<evidence type="ECO:0000313" key="4">
    <source>
        <dbReference type="EMBL" id="CAB9497124.1"/>
    </source>
</evidence>
<keyword evidence="5" id="KW-1185">Reference proteome</keyword>
<evidence type="ECO:0000256" key="1">
    <source>
        <dbReference type="SAM" id="Phobius"/>
    </source>
</evidence>
<dbReference type="Proteomes" id="UP001153069">
    <property type="component" value="Unassembled WGS sequence"/>
</dbReference>
<feature type="domain" description="AMP-dependent synthetase/ligase" evidence="2">
    <location>
        <begin position="11"/>
        <end position="389"/>
    </location>
</feature>
<keyword evidence="1" id="KW-0812">Transmembrane</keyword>
<dbReference type="InterPro" id="IPR020845">
    <property type="entry name" value="AMP-binding_CS"/>
</dbReference>
<dbReference type="PROSITE" id="PS00455">
    <property type="entry name" value="AMP_BINDING"/>
    <property type="match status" value="1"/>
</dbReference>
<dbReference type="InterPro" id="IPR011004">
    <property type="entry name" value="Trimer_LpxA-like_sf"/>
</dbReference>
<organism evidence="4 5">
    <name type="scientific">Seminavis robusta</name>
    <dbReference type="NCBI Taxonomy" id="568900"/>
    <lineage>
        <taxon>Eukaryota</taxon>
        <taxon>Sar</taxon>
        <taxon>Stramenopiles</taxon>
        <taxon>Ochrophyta</taxon>
        <taxon>Bacillariophyta</taxon>
        <taxon>Bacillariophyceae</taxon>
        <taxon>Bacillariophycidae</taxon>
        <taxon>Naviculales</taxon>
        <taxon>Naviculaceae</taxon>
        <taxon>Seminavis</taxon>
    </lineage>
</organism>
<dbReference type="InterPro" id="IPR042099">
    <property type="entry name" value="ANL_N_sf"/>
</dbReference>
<comment type="caution">
    <text evidence="4">The sequence shown here is derived from an EMBL/GenBank/DDBJ whole genome shotgun (WGS) entry which is preliminary data.</text>
</comment>
<name>A0A9N8D6Q4_9STRA</name>
<dbReference type="Pfam" id="PF23024">
    <property type="entry name" value="AMP-dom_DIP2-like"/>
    <property type="match status" value="1"/>
</dbReference>
<feature type="transmembrane region" description="Helical" evidence="1">
    <location>
        <begin position="948"/>
        <end position="967"/>
    </location>
</feature>
<accession>A0A9N8D6Q4</accession>
<feature type="transmembrane region" description="Helical" evidence="1">
    <location>
        <begin position="702"/>
        <end position="720"/>
    </location>
</feature>
<keyword evidence="1" id="KW-1133">Transmembrane helix</keyword>
<dbReference type="Gene3D" id="2.160.10.10">
    <property type="entry name" value="Hexapeptide repeat proteins"/>
    <property type="match status" value="1"/>
</dbReference>
<feature type="transmembrane region" description="Helical" evidence="1">
    <location>
        <begin position="740"/>
        <end position="764"/>
    </location>
</feature>
<dbReference type="GO" id="GO:0016874">
    <property type="term" value="F:ligase activity"/>
    <property type="evidence" value="ECO:0007669"/>
    <property type="project" value="UniProtKB-KW"/>
</dbReference>
<evidence type="ECO:0000259" key="3">
    <source>
        <dbReference type="Pfam" id="PF23024"/>
    </source>
</evidence>
<feature type="transmembrane region" description="Helical" evidence="1">
    <location>
        <begin position="973"/>
        <end position="993"/>
    </location>
</feature>
<dbReference type="InterPro" id="IPR025110">
    <property type="entry name" value="AMP-bd_C"/>
</dbReference>
<proteinExistence type="predicted"/>
<dbReference type="InterPro" id="IPR036736">
    <property type="entry name" value="ACP-like_sf"/>
</dbReference>
<dbReference type="Pfam" id="PF00501">
    <property type="entry name" value="AMP-binding"/>
    <property type="match status" value="1"/>
</dbReference>
<dbReference type="OrthoDB" id="199633at2759"/>
<dbReference type="PANTHER" id="PTHR22754:SF32">
    <property type="entry name" value="DISCO-INTERACTING PROTEIN 2"/>
    <property type="match status" value="1"/>
</dbReference>
<feature type="transmembrane region" description="Helical" evidence="1">
    <location>
        <begin position="1149"/>
        <end position="1171"/>
    </location>
</feature>
<gene>
    <name evidence="4" type="ORF">SEMRO_14_G010780.1</name>
</gene>
<dbReference type="InterPro" id="IPR000873">
    <property type="entry name" value="AMP-dep_synth/lig_dom"/>
</dbReference>
<feature type="domain" description="AMP-binding enzyme C-terminal" evidence="3">
    <location>
        <begin position="432"/>
        <end position="532"/>
    </location>
</feature>
<dbReference type="SUPFAM" id="SSF51161">
    <property type="entry name" value="Trimeric LpxA-like enzymes"/>
    <property type="match status" value="1"/>
</dbReference>
<keyword evidence="4" id="KW-0436">Ligase</keyword>
<dbReference type="SUPFAM" id="SSF47336">
    <property type="entry name" value="ACP-like"/>
    <property type="match status" value="1"/>
</dbReference>
<sequence>MIFSTILEALSHHATQTPDKVVFTWVNSKCVEQNKMTFKQLVDQSNAVAAHLLKLGCQKGDRVMVAYPFGLEFLAGMFGAMKVGVIPCSIYPPNPNQLKTDILKFRRFAEDAGAKYALSTTMFATTMKAASVLYKTGVTWIGTDKLQIKKSNPKDPSTYETYMGEPEDICFIQYTSGSTGRPKGVMISHSNLVENVMAIDAMSDTTANADTTVGVLWVPQYHDMGLVAGFMSSLLAGTSLVMASPLDFVANPLLWSDMVETYKATLTCAPNFAYALLLKRMKQSNKTADWSCVRRAMFGGEPAHSHVVEAVSKTLSIKPGHIYNVYGLAESVVFLTGGPAHADAEGLISCGEVDSPTLKLRIVRDGIEALDGQVGTIWAQSPRVTSGYYGQPKLTTSTFANVLPGYDGTWLDTGDLGKIVDGQLNVTGRVKDVIIINGKNYYPTDVELSIDETFGHIIRPGRTAAFQHGDASVGITTEARKGFEKSAHGDLAVQIANHVAQFHGLSVVEVVVLKLGVTPKTTSGKLKRSEIRQLTLTATWNKSSVLIGLQRHDNILPMEKDNLPKKPSVQQHCLDLTEKAAASSPGNLIPKESRGADFFKDFNSTLASILGPDFDTFKTWQENGLTSLKSAELRNLVEEEFCTSVPANFEQLYPTPEALQDFLQASVGKNFPKNAMEYHPEIIWNPPRATCGKLQLGIFQSLSALIIILFLMISVLPSYFAITWVMYQCNSFRDEEPLCLIFWMSMPLVFPLFIFSFSMLVIFCKYTVIGKYRRQQFDLLTWNYIQWWFMDRLIEVWESIAGQFVLETKFIWVFYWLLGADLAWSAKIEAYIREFDLVKVGSNATVGFPVRCRKFSLSTGSSPRITFHPIIIGKDSLVSGMVSLGAVIGDGSKVEKLSVVEEGAIVPDGVLAKGNPACHCGSFEHSRSEVWQESFLDIFKILWMFSEAYHFFTLSYVVHITLIQVMPMWRYEIILHWLLLFLASSFLALLTSIPLKWLLIGKRDPSDEYESSLYRRATNWACDFHFSIAAWPLTPFFGQTRLWHIILFLHGLDVDIESCISNPYRIFIPSKVDFVKIRKSFIATSTLDLSNHGESKIEIIKSSIGYNVNVHAGVKIMQSAIPPRSNVADSIYDFNHSCQAWKTSLIMDLFLPEVLQLLVNAILFASLMLSYELGLLAVKSASVGTTLCGLAAAIVLQLFLWLLLTRAVEKIALSLPTHPQQSFFGIYINHVWQFRNGNWLEMLLHGTPMFAYYARRMGAEVDGDLWYYGNSLYEYAKLHFHGCTIVDDSHVSGHYIDGNGITIGDTSVSGVVHPGCYASAGSVVSGENGPWKFFLKTDTKEGQDRAGMTATTRKQFCDSIWEDESARSSV</sequence>
<dbReference type="EMBL" id="CAICTM010000014">
    <property type="protein sequence ID" value="CAB9497124.1"/>
    <property type="molecule type" value="Genomic_DNA"/>
</dbReference>
<reference evidence="4" key="1">
    <citation type="submission" date="2020-06" db="EMBL/GenBank/DDBJ databases">
        <authorList>
            <consortium name="Plant Systems Biology data submission"/>
        </authorList>
    </citation>
    <scope>NUCLEOTIDE SEQUENCE</scope>
    <source>
        <strain evidence="4">D6</strain>
    </source>
</reference>
<dbReference type="Gene3D" id="3.40.50.12780">
    <property type="entry name" value="N-terminal domain of ligase-like"/>
    <property type="match status" value="1"/>
</dbReference>
<dbReference type="InterPro" id="IPR045851">
    <property type="entry name" value="AMP-bd_C_sf"/>
</dbReference>
<dbReference type="PANTHER" id="PTHR22754">
    <property type="entry name" value="DISCO-INTERACTING PROTEIN 2 DIP2 -RELATED"/>
    <property type="match status" value="1"/>
</dbReference>
<evidence type="ECO:0000259" key="2">
    <source>
        <dbReference type="Pfam" id="PF00501"/>
    </source>
</evidence>
<dbReference type="SUPFAM" id="SSF56801">
    <property type="entry name" value="Acetyl-CoA synthetase-like"/>
    <property type="match status" value="1"/>
</dbReference>
<dbReference type="Gene3D" id="3.30.300.30">
    <property type="match status" value="1"/>
</dbReference>
<evidence type="ECO:0000313" key="5">
    <source>
        <dbReference type="Proteomes" id="UP001153069"/>
    </source>
</evidence>
<protein>
    <submittedName>
        <fullName evidence="4">D-alanine--D-alanyl carrier protein ligase</fullName>
    </submittedName>
</protein>